<keyword evidence="5 21" id="KW-0597">Phosphoprotein</keyword>
<accession>A0A515EQB3</accession>
<dbReference type="Pfam" id="PF01627">
    <property type="entry name" value="Hpt"/>
    <property type="match status" value="1"/>
</dbReference>
<dbReference type="PROSITE" id="PS50112">
    <property type="entry name" value="PAS"/>
    <property type="match status" value="2"/>
</dbReference>
<evidence type="ECO:0000256" key="14">
    <source>
        <dbReference type="ARBA" id="ARBA00023026"/>
    </source>
</evidence>
<reference evidence="29" key="2">
    <citation type="journal article" date="2020" name="Int. J. Syst. Evol. Microbiol.">
        <title>Genomic insights into a novel species Rhodoferax aquaticus sp. nov., isolated from freshwater.</title>
        <authorList>
            <person name="Li T."/>
            <person name="Zhuo Y."/>
            <person name="Jin C.Z."/>
            <person name="Wu X."/>
            <person name="Ko S.R."/>
            <person name="Jin F.J."/>
            <person name="Ahn C.Y."/>
            <person name="Oh H.M."/>
            <person name="Lee H.G."/>
            <person name="Jin L."/>
        </authorList>
    </citation>
    <scope>NUCLEOTIDE SEQUENCE [LARGE SCALE GENOMIC DNA]</scope>
    <source>
        <strain evidence="29">Gr-4</strain>
    </source>
</reference>
<dbReference type="Gene3D" id="1.20.120.160">
    <property type="entry name" value="HPT domain"/>
    <property type="match status" value="1"/>
</dbReference>
<dbReference type="SMART" id="SM00086">
    <property type="entry name" value="PAC"/>
    <property type="match status" value="2"/>
</dbReference>
<keyword evidence="6" id="KW-0808">Transferase</keyword>
<dbReference type="InterPro" id="IPR003594">
    <property type="entry name" value="HATPase_dom"/>
</dbReference>
<dbReference type="Pfam" id="PF13426">
    <property type="entry name" value="PAS_9"/>
    <property type="match status" value="1"/>
</dbReference>
<feature type="domain" description="Response regulatory" evidence="24">
    <location>
        <begin position="797"/>
        <end position="917"/>
    </location>
</feature>
<evidence type="ECO:0000256" key="3">
    <source>
        <dbReference type="ARBA" id="ARBA00012438"/>
    </source>
</evidence>
<feature type="domain" description="HPt" evidence="27">
    <location>
        <begin position="1099"/>
        <end position="1195"/>
    </location>
</feature>
<dbReference type="InterPro" id="IPR013655">
    <property type="entry name" value="PAS_fold_3"/>
</dbReference>
<dbReference type="FunFam" id="1.10.287.130:FF:000002">
    <property type="entry name" value="Two-component osmosensing histidine kinase"/>
    <property type="match status" value="1"/>
</dbReference>
<dbReference type="CDD" id="cd17546">
    <property type="entry name" value="REC_hyHK_CKI1_RcsC-like"/>
    <property type="match status" value="2"/>
</dbReference>
<dbReference type="CDD" id="cd16922">
    <property type="entry name" value="HATPase_EvgS-ArcB-TorS-like"/>
    <property type="match status" value="1"/>
</dbReference>
<reference evidence="29" key="1">
    <citation type="submission" date="2019-02" db="EMBL/GenBank/DDBJ databases">
        <title>Complete genome sequence of Rhodoferax sp. Gr-4.</title>
        <authorList>
            <person name="Jin L."/>
        </authorList>
    </citation>
    <scope>NUCLEOTIDE SEQUENCE [LARGE SCALE GENOMIC DNA]</scope>
    <source>
        <strain evidence="29">Gr-4</strain>
    </source>
</reference>
<dbReference type="Gene3D" id="3.30.450.20">
    <property type="entry name" value="PAS domain"/>
    <property type="match status" value="3"/>
</dbReference>
<dbReference type="SUPFAM" id="SSF47226">
    <property type="entry name" value="Histidine-containing phosphotransfer domain, HPT domain"/>
    <property type="match status" value="1"/>
</dbReference>
<evidence type="ECO:0000256" key="19">
    <source>
        <dbReference type="ARBA" id="ARBA00070152"/>
    </source>
</evidence>
<evidence type="ECO:0000256" key="4">
    <source>
        <dbReference type="ARBA" id="ARBA00022475"/>
    </source>
</evidence>
<dbReference type="InterPro" id="IPR005467">
    <property type="entry name" value="His_kinase_dom"/>
</dbReference>
<keyword evidence="11" id="KW-0067">ATP-binding</keyword>
<feature type="domain" description="Histidine kinase" evidence="23">
    <location>
        <begin position="549"/>
        <end position="776"/>
    </location>
</feature>
<feature type="domain" description="Response regulatory" evidence="24">
    <location>
        <begin position="941"/>
        <end position="1057"/>
    </location>
</feature>
<name>A0A515EQB3_9BURK</name>
<comment type="subcellular location">
    <subcellularLocation>
        <location evidence="2">Cell membrane</location>
        <topology evidence="2">Multi-pass membrane protein</topology>
    </subcellularLocation>
</comment>
<evidence type="ECO:0000256" key="13">
    <source>
        <dbReference type="ARBA" id="ARBA00023012"/>
    </source>
</evidence>
<dbReference type="KEGG" id="rhg:EXZ61_11975"/>
<dbReference type="Gene3D" id="3.40.50.2300">
    <property type="match status" value="2"/>
</dbReference>
<dbReference type="InterPro" id="IPR036097">
    <property type="entry name" value="HisK_dim/P_sf"/>
</dbReference>
<dbReference type="NCBIfam" id="TIGR00229">
    <property type="entry name" value="sensory_box"/>
    <property type="match status" value="1"/>
</dbReference>
<feature type="modified residue" description="Phosphohistidine" evidence="20">
    <location>
        <position position="1138"/>
    </location>
</feature>
<gene>
    <name evidence="28" type="ORF">EXZ61_11975</name>
</gene>
<comment type="subunit">
    <text evidence="17">At low DSF concentrations, interacts with RpfF.</text>
</comment>
<evidence type="ECO:0000256" key="2">
    <source>
        <dbReference type="ARBA" id="ARBA00004651"/>
    </source>
</evidence>
<organism evidence="28 29">
    <name type="scientific">Rhodoferax aquaticus</name>
    <dbReference type="NCBI Taxonomy" id="2527691"/>
    <lineage>
        <taxon>Bacteria</taxon>
        <taxon>Pseudomonadati</taxon>
        <taxon>Pseudomonadota</taxon>
        <taxon>Betaproteobacteria</taxon>
        <taxon>Burkholderiales</taxon>
        <taxon>Comamonadaceae</taxon>
        <taxon>Rhodoferax</taxon>
    </lineage>
</organism>
<evidence type="ECO:0000256" key="20">
    <source>
        <dbReference type="PROSITE-ProRule" id="PRU00110"/>
    </source>
</evidence>
<evidence type="ECO:0000259" key="25">
    <source>
        <dbReference type="PROSITE" id="PS50112"/>
    </source>
</evidence>
<dbReference type="GO" id="GO:0005886">
    <property type="term" value="C:plasma membrane"/>
    <property type="evidence" value="ECO:0007669"/>
    <property type="project" value="UniProtKB-SubCell"/>
</dbReference>
<evidence type="ECO:0000256" key="12">
    <source>
        <dbReference type="ARBA" id="ARBA00022989"/>
    </source>
</evidence>
<dbReference type="AlphaFoldDB" id="A0A515EQB3"/>
<keyword evidence="12" id="KW-1133">Transmembrane helix</keyword>
<keyword evidence="15" id="KW-0472">Membrane</keyword>
<dbReference type="InterPro" id="IPR004358">
    <property type="entry name" value="Sig_transdc_His_kin-like_C"/>
</dbReference>
<dbReference type="InterPro" id="IPR011006">
    <property type="entry name" value="CheY-like_superfamily"/>
</dbReference>
<evidence type="ECO:0000259" key="27">
    <source>
        <dbReference type="PROSITE" id="PS50894"/>
    </source>
</evidence>
<dbReference type="InterPro" id="IPR000700">
    <property type="entry name" value="PAS-assoc_C"/>
</dbReference>
<dbReference type="SMART" id="SM00388">
    <property type="entry name" value="HisKA"/>
    <property type="match status" value="1"/>
</dbReference>
<dbReference type="GO" id="GO:0000155">
    <property type="term" value="F:phosphorelay sensor kinase activity"/>
    <property type="evidence" value="ECO:0007669"/>
    <property type="project" value="InterPro"/>
</dbReference>
<feature type="domain" description="PAS" evidence="25">
    <location>
        <begin position="164"/>
        <end position="195"/>
    </location>
</feature>
<dbReference type="Gene3D" id="1.10.287.130">
    <property type="match status" value="1"/>
</dbReference>
<dbReference type="InterPro" id="IPR036890">
    <property type="entry name" value="HATPase_C_sf"/>
</dbReference>
<evidence type="ECO:0000256" key="9">
    <source>
        <dbReference type="ARBA" id="ARBA00022741"/>
    </source>
</evidence>
<evidence type="ECO:0000256" key="7">
    <source>
        <dbReference type="ARBA" id="ARBA00022692"/>
    </source>
</evidence>
<evidence type="ECO:0000259" key="23">
    <source>
        <dbReference type="PROSITE" id="PS50109"/>
    </source>
</evidence>
<dbReference type="CDD" id="cd00130">
    <property type="entry name" value="PAS"/>
    <property type="match status" value="2"/>
</dbReference>
<evidence type="ECO:0000256" key="17">
    <source>
        <dbReference type="ARBA" id="ARBA00064003"/>
    </source>
</evidence>
<keyword evidence="13" id="KW-0902">Two-component regulatory system</keyword>
<dbReference type="InterPro" id="IPR003661">
    <property type="entry name" value="HisK_dim/P_dom"/>
</dbReference>
<evidence type="ECO:0000313" key="28">
    <source>
        <dbReference type="EMBL" id="QDL54830.1"/>
    </source>
</evidence>
<evidence type="ECO:0000256" key="1">
    <source>
        <dbReference type="ARBA" id="ARBA00000085"/>
    </source>
</evidence>
<evidence type="ECO:0000256" key="16">
    <source>
        <dbReference type="ARBA" id="ARBA00058004"/>
    </source>
</evidence>
<dbReference type="Pfam" id="PF00512">
    <property type="entry name" value="HisKA"/>
    <property type="match status" value="1"/>
</dbReference>
<dbReference type="SMART" id="SM00091">
    <property type="entry name" value="PAS"/>
    <property type="match status" value="3"/>
</dbReference>
<feature type="modified residue" description="4-aspartylphosphate" evidence="21">
    <location>
        <position position="850"/>
    </location>
</feature>
<dbReference type="PRINTS" id="PR00344">
    <property type="entry name" value="BCTRLSENSOR"/>
</dbReference>
<dbReference type="PROSITE" id="PS50894">
    <property type="entry name" value="HPT"/>
    <property type="match status" value="1"/>
</dbReference>
<keyword evidence="29" id="KW-1185">Reference proteome</keyword>
<dbReference type="CDD" id="cd00082">
    <property type="entry name" value="HisKA"/>
    <property type="match status" value="1"/>
</dbReference>
<keyword evidence="10" id="KW-0418">Kinase</keyword>
<feature type="modified residue" description="4-aspartylphosphate" evidence="21">
    <location>
        <position position="990"/>
    </location>
</feature>
<protein>
    <recommendedName>
        <fullName evidence="18">Sensory/regulatory protein RpfC</fullName>
        <ecNumber evidence="3">2.7.13.3</ecNumber>
    </recommendedName>
    <alternativeName>
        <fullName evidence="19">Virulence sensor protein BvgS</fullName>
    </alternativeName>
</protein>
<dbReference type="InterPro" id="IPR008207">
    <property type="entry name" value="Sig_transdc_His_kin_Hpt_dom"/>
</dbReference>
<evidence type="ECO:0000256" key="15">
    <source>
        <dbReference type="ARBA" id="ARBA00023136"/>
    </source>
</evidence>
<feature type="domain" description="PAS" evidence="25">
    <location>
        <begin position="275"/>
        <end position="321"/>
    </location>
</feature>
<dbReference type="InterPro" id="IPR036641">
    <property type="entry name" value="HPT_dom_sf"/>
</dbReference>
<dbReference type="EC" id="2.7.13.3" evidence="3"/>
<feature type="domain" description="PAC" evidence="26">
    <location>
        <begin position="220"/>
        <end position="274"/>
    </location>
</feature>
<dbReference type="PROSITE" id="PS50109">
    <property type="entry name" value="HIS_KIN"/>
    <property type="match status" value="1"/>
</dbReference>
<evidence type="ECO:0000256" key="21">
    <source>
        <dbReference type="PROSITE-ProRule" id="PRU00169"/>
    </source>
</evidence>
<dbReference type="InterPro" id="IPR000014">
    <property type="entry name" value="PAS"/>
</dbReference>
<dbReference type="SUPFAM" id="SSF52172">
    <property type="entry name" value="CheY-like"/>
    <property type="match status" value="2"/>
</dbReference>
<evidence type="ECO:0000256" key="22">
    <source>
        <dbReference type="SAM" id="Coils"/>
    </source>
</evidence>
<dbReference type="RefSeq" id="WP_142811989.1">
    <property type="nucleotide sequence ID" value="NZ_CP036282.1"/>
</dbReference>
<evidence type="ECO:0000256" key="5">
    <source>
        <dbReference type="ARBA" id="ARBA00022553"/>
    </source>
</evidence>
<evidence type="ECO:0000259" key="24">
    <source>
        <dbReference type="PROSITE" id="PS50110"/>
    </source>
</evidence>
<dbReference type="PROSITE" id="PS50113">
    <property type="entry name" value="PAC"/>
    <property type="match status" value="1"/>
</dbReference>
<dbReference type="Gene3D" id="3.30.565.10">
    <property type="entry name" value="Histidine kinase-like ATPase, C-terminal domain"/>
    <property type="match status" value="1"/>
</dbReference>
<sequence length="1195" mass="131534">MHKLLARQMKRLLGVEEAQAPEVLAELKALAQQPAVSPAAAQLLSGLATFFQRVDDAYLQSDRDLDLKTRSLELSSIELTQKNETMRAEIASRNRAIESLRNTARSLMDVDDADLLQTQDDDLENLSTLMSQLFQQKHESQRDLQAALTDLAHQKFALDQHAIVSITNAVGDIVYANDKLIEISGYSRAELLNSNHRMINSGVQDQAFFANLWETITQGRVWHGEICNRAKAGHLYWVNATIVPLSDETGKPHMYIAIRTDITERKSMEAKIKGAEARLRHITNSVPGVVFQWHVSATSYRFTFISERLQEVLGLQREALLADPSLTTRQIVGEDRPRVVAGVLAAATNRTAWSGEYRVRLPDGAVHWIRSEIIPESDLAPDGSTVFTGIWQDVSVLKDVDLRLRNVTQNIPAAVFQYTLSAQGRFLIPFMSDGMERICGVLPEDVVADADSFTGCIHPLDKKMVFQTIESSQAQARSWSIDFRVIHRKTQETLWVHGEANASPQDRANGVWNGYLTDVTVAKRISAELQKAKEDAESASRAKSDFLANMSHEIRTPMNGVMGMTELLMDTDLDDEQREYLGIVQSSSEALLVVINDILDFSKIEAGKLLIEHIPFHLGRTVNDSLKSLALRAQSKGLELVCDVDADVPLNLLGDPGRIRQILLNVVGNAIKFTEHGEIVVRVALATNGARRLNASNDRLLHMTVSDTGIGIPQDKLGSIFNAFSQEDSSTTRKYGGTGLGLTICDRLAQALGGRIWAESELGKGSVFHLEVLVALDPHPAHADEPLAFTPNLEGRRLLVVDDNDVNRRVLTNALQGAGALVVDAASGGTALSLLAQTTPDPAFDLILLDAQMPEMDGFAVAQELSLLPHAAQIPMIMLSSAGIKGDASRAKNAGIAGYLNKPIARDELVLAVWRVLGADTTVPQELLTRHSLLDSQVRLKVLVVEDHVVNQRLAVSLLSRWGHDVQLADNGQIALDVLSHTKFDVILMDMMMPVMDGMEATRRFRASELGPRTPIVAMTANAMASDRQRCLDAGMDDYLSKPIKALDLKLLLDNLHAQGNTELVTDSTVEAYEGADATKHLSNGPQHFDYAKALSTQDMELVDIVLQPFLEQWPLDIEKIELALAAGDFKTILFTVHALKGTFMMFGAEPASQLAADLQTYASQEDVVLISEHLPQFKAEVAQLIFVLREHGLL</sequence>
<evidence type="ECO:0000256" key="18">
    <source>
        <dbReference type="ARBA" id="ARBA00068150"/>
    </source>
</evidence>
<evidence type="ECO:0000256" key="6">
    <source>
        <dbReference type="ARBA" id="ARBA00022679"/>
    </source>
</evidence>
<dbReference type="Pfam" id="PF00072">
    <property type="entry name" value="Response_reg"/>
    <property type="match status" value="2"/>
</dbReference>
<dbReference type="SUPFAM" id="SSF55785">
    <property type="entry name" value="PYP-like sensor domain (PAS domain)"/>
    <property type="match status" value="3"/>
</dbReference>
<dbReference type="SMART" id="SM00448">
    <property type="entry name" value="REC"/>
    <property type="match status" value="2"/>
</dbReference>
<dbReference type="InterPro" id="IPR035965">
    <property type="entry name" value="PAS-like_dom_sf"/>
</dbReference>
<keyword evidence="22" id="KW-0175">Coiled coil</keyword>
<dbReference type="SUPFAM" id="SSF47384">
    <property type="entry name" value="Homodimeric domain of signal transducing histidine kinase"/>
    <property type="match status" value="1"/>
</dbReference>
<dbReference type="SUPFAM" id="SSF55874">
    <property type="entry name" value="ATPase domain of HSP90 chaperone/DNA topoisomerase II/histidine kinase"/>
    <property type="match status" value="1"/>
</dbReference>
<keyword evidence="4" id="KW-1003">Cell membrane</keyword>
<dbReference type="Proteomes" id="UP000317365">
    <property type="component" value="Chromosome"/>
</dbReference>
<evidence type="ECO:0000259" key="26">
    <source>
        <dbReference type="PROSITE" id="PS50113"/>
    </source>
</evidence>
<dbReference type="GO" id="GO:0005524">
    <property type="term" value="F:ATP binding"/>
    <property type="evidence" value="ECO:0007669"/>
    <property type="project" value="UniProtKB-KW"/>
</dbReference>
<feature type="coiled-coil region" evidence="22">
    <location>
        <begin position="522"/>
        <end position="549"/>
    </location>
</feature>
<dbReference type="PANTHER" id="PTHR45339:SF1">
    <property type="entry name" value="HYBRID SIGNAL TRANSDUCTION HISTIDINE KINASE J"/>
    <property type="match status" value="1"/>
</dbReference>
<evidence type="ECO:0000256" key="8">
    <source>
        <dbReference type="ARBA" id="ARBA00022729"/>
    </source>
</evidence>
<keyword evidence="7" id="KW-0812">Transmembrane</keyword>
<evidence type="ECO:0000256" key="10">
    <source>
        <dbReference type="ARBA" id="ARBA00022777"/>
    </source>
</evidence>
<dbReference type="Pfam" id="PF02518">
    <property type="entry name" value="HATPase_c"/>
    <property type="match status" value="1"/>
</dbReference>
<dbReference type="SMART" id="SM00387">
    <property type="entry name" value="HATPase_c"/>
    <property type="match status" value="1"/>
</dbReference>
<dbReference type="PANTHER" id="PTHR45339">
    <property type="entry name" value="HYBRID SIGNAL TRANSDUCTION HISTIDINE KINASE J"/>
    <property type="match status" value="1"/>
</dbReference>
<dbReference type="FunFam" id="3.30.565.10:FF:000010">
    <property type="entry name" value="Sensor histidine kinase RcsC"/>
    <property type="match status" value="1"/>
</dbReference>
<proteinExistence type="predicted"/>
<dbReference type="InterPro" id="IPR001789">
    <property type="entry name" value="Sig_transdc_resp-reg_receiver"/>
</dbReference>
<keyword evidence="9" id="KW-0547">Nucleotide-binding</keyword>
<comment type="function">
    <text evidence="16">Member of the two-component regulatory system BvgS/BvgA. Phosphorylates BvgA via a four-step phosphorelay in response to environmental signals.</text>
</comment>
<keyword evidence="8" id="KW-0732">Signal</keyword>
<keyword evidence="14" id="KW-0843">Virulence</keyword>
<evidence type="ECO:0000313" key="29">
    <source>
        <dbReference type="Proteomes" id="UP000317365"/>
    </source>
</evidence>
<comment type="catalytic activity">
    <reaction evidence="1">
        <text>ATP + protein L-histidine = ADP + protein N-phospho-L-histidine.</text>
        <dbReference type="EC" id="2.7.13.3"/>
    </reaction>
</comment>
<dbReference type="EMBL" id="CP036282">
    <property type="protein sequence ID" value="QDL54830.1"/>
    <property type="molecule type" value="Genomic_DNA"/>
</dbReference>
<dbReference type="InterPro" id="IPR001610">
    <property type="entry name" value="PAC"/>
</dbReference>
<evidence type="ECO:0000256" key="11">
    <source>
        <dbReference type="ARBA" id="ARBA00022840"/>
    </source>
</evidence>
<dbReference type="Pfam" id="PF08447">
    <property type="entry name" value="PAS_3"/>
    <property type="match status" value="2"/>
</dbReference>
<dbReference type="PROSITE" id="PS50110">
    <property type="entry name" value="RESPONSE_REGULATORY"/>
    <property type="match status" value="2"/>
</dbReference>